<evidence type="ECO:0000313" key="2">
    <source>
        <dbReference type="Proteomes" id="UP000280066"/>
    </source>
</evidence>
<accession>A0A3R9U6I3</accession>
<reference evidence="1 2" key="1">
    <citation type="submission" date="2018-12" db="EMBL/GenBank/DDBJ databases">
        <authorList>
            <person name="Feng G."/>
            <person name="Zhu H."/>
        </authorList>
    </citation>
    <scope>NUCLEOTIDE SEQUENCE [LARGE SCALE GENOMIC DNA]</scope>
    <source>
        <strain evidence="1 2">9PBR-2</strain>
    </source>
</reference>
<dbReference type="EMBL" id="RWIS01000023">
    <property type="protein sequence ID" value="RSK23854.1"/>
    <property type="molecule type" value="Genomic_DNA"/>
</dbReference>
<gene>
    <name evidence="1" type="ORF">EI290_21750</name>
</gene>
<dbReference type="RefSeq" id="WP_125433762.1">
    <property type="nucleotide sequence ID" value="NZ_RWIS01000023.1"/>
</dbReference>
<dbReference type="Proteomes" id="UP000280066">
    <property type="component" value="Unassembled WGS sequence"/>
</dbReference>
<proteinExistence type="predicted"/>
<protein>
    <submittedName>
        <fullName evidence="1">Uncharacterized protein</fullName>
    </submittedName>
</protein>
<comment type="caution">
    <text evidence="1">The sequence shown here is derived from an EMBL/GenBank/DDBJ whole genome shotgun (WGS) entry which is preliminary data.</text>
</comment>
<keyword evidence="2" id="KW-1185">Reference proteome</keyword>
<name>A0A3R9U6I3_9BACT</name>
<dbReference type="AlphaFoldDB" id="A0A3R9U6I3"/>
<organism evidence="1 2">
    <name type="scientific">Hymenobacter metallilatus</name>
    <dbReference type="NCBI Taxonomy" id="2493666"/>
    <lineage>
        <taxon>Bacteria</taxon>
        <taxon>Pseudomonadati</taxon>
        <taxon>Bacteroidota</taxon>
        <taxon>Cytophagia</taxon>
        <taxon>Cytophagales</taxon>
        <taxon>Hymenobacteraceae</taxon>
        <taxon>Hymenobacter</taxon>
    </lineage>
</organism>
<sequence>MVAPKKWFLKVEGLFAQAAESAARQTGEELSQEFCIAITIRDPRQQYDVYSSVTRHLTASNFQHNNIQLRNQVPVQLRNAPDGSQA</sequence>
<evidence type="ECO:0000313" key="1">
    <source>
        <dbReference type="EMBL" id="RSK23854.1"/>
    </source>
</evidence>